<dbReference type="SUPFAM" id="SSF49764">
    <property type="entry name" value="HSP20-like chaperones"/>
    <property type="match status" value="1"/>
</dbReference>
<dbReference type="Pfam" id="PF00011">
    <property type="entry name" value="HSP20"/>
    <property type="match status" value="1"/>
</dbReference>
<dbReference type="Proteomes" id="UP001323798">
    <property type="component" value="Chromosome"/>
</dbReference>
<dbReference type="CDD" id="cd06464">
    <property type="entry name" value="ACD_sHsps-like"/>
    <property type="match status" value="1"/>
</dbReference>
<evidence type="ECO:0000259" key="3">
    <source>
        <dbReference type="PROSITE" id="PS01031"/>
    </source>
</evidence>
<reference evidence="4 5" key="1">
    <citation type="submission" date="2023-11" db="EMBL/GenBank/DDBJ databases">
        <title>Genome sequence of Microbacterium rhizosphaerae KACC 19337.</title>
        <authorList>
            <person name="Choi H."/>
            <person name="Kim S."/>
            <person name="Kim Y."/>
            <person name="Kwon S.-W."/>
            <person name="Heo J."/>
        </authorList>
    </citation>
    <scope>NUCLEOTIDE SEQUENCE [LARGE SCALE GENOMIC DNA]</scope>
    <source>
        <strain evidence="4 5">KACC 19337</strain>
    </source>
</reference>
<dbReference type="Gene3D" id="2.60.40.790">
    <property type="match status" value="1"/>
</dbReference>
<evidence type="ECO:0000313" key="5">
    <source>
        <dbReference type="Proteomes" id="UP001323798"/>
    </source>
</evidence>
<gene>
    <name evidence="4" type="ORF">SM116_10875</name>
</gene>
<dbReference type="RefSeq" id="WP_320941005.1">
    <property type="nucleotide sequence ID" value="NZ_BAABEU010000010.1"/>
</dbReference>
<proteinExistence type="inferred from homology"/>
<evidence type="ECO:0000256" key="2">
    <source>
        <dbReference type="RuleBase" id="RU003616"/>
    </source>
</evidence>
<dbReference type="InterPro" id="IPR008978">
    <property type="entry name" value="HSP20-like_chaperone"/>
</dbReference>
<sequence length="146" mass="16215">MAGTIVRFDPLAELDSLSRELFDNRFFRALRGFAMPTTDVYTEDEKTVIVEAQLPNFEEKDITVNVDQGALVIHAEHHEKEEDKQKTYMLRESSSSFYRSVPLPDGADDEHITATFSGGILKVTVPLNGASAPRQIAISTTSQPGE</sequence>
<dbReference type="PROSITE" id="PS01031">
    <property type="entry name" value="SHSP"/>
    <property type="match status" value="1"/>
</dbReference>
<dbReference type="InterPro" id="IPR031107">
    <property type="entry name" value="Small_HSP"/>
</dbReference>
<dbReference type="InterPro" id="IPR002068">
    <property type="entry name" value="A-crystallin/Hsp20_dom"/>
</dbReference>
<dbReference type="PANTHER" id="PTHR11527">
    <property type="entry name" value="HEAT-SHOCK PROTEIN 20 FAMILY MEMBER"/>
    <property type="match status" value="1"/>
</dbReference>
<protein>
    <submittedName>
        <fullName evidence="4">Hsp20/alpha crystallin family protein</fullName>
    </submittedName>
</protein>
<evidence type="ECO:0000313" key="4">
    <source>
        <dbReference type="EMBL" id="WPR88285.1"/>
    </source>
</evidence>
<evidence type="ECO:0000256" key="1">
    <source>
        <dbReference type="PROSITE-ProRule" id="PRU00285"/>
    </source>
</evidence>
<dbReference type="EMBL" id="CP139368">
    <property type="protein sequence ID" value="WPR88285.1"/>
    <property type="molecule type" value="Genomic_DNA"/>
</dbReference>
<accession>A0ABZ0SHV5</accession>
<organism evidence="4 5">
    <name type="scientific">Microbacterium rhizosphaerae</name>
    <dbReference type="NCBI Taxonomy" id="1678237"/>
    <lineage>
        <taxon>Bacteria</taxon>
        <taxon>Bacillati</taxon>
        <taxon>Actinomycetota</taxon>
        <taxon>Actinomycetes</taxon>
        <taxon>Micrococcales</taxon>
        <taxon>Microbacteriaceae</taxon>
        <taxon>Microbacterium</taxon>
    </lineage>
</organism>
<keyword evidence="5" id="KW-1185">Reference proteome</keyword>
<comment type="similarity">
    <text evidence="1 2">Belongs to the small heat shock protein (HSP20) family.</text>
</comment>
<name>A0ABZ0SHV5_9MICO</name>
<feature type="domain" description="SHSP" evidence="3">
    <location>
        <begin position="29"/>
        <end position="141"/>
    </location>
</feature>